<dbReference type="OrthoDB" id="5422245at2"/>
<dbReference type="Pfam" id="PF01909">
    <property type="entry name" value="NTP_transf_2"/>
    <property type="match status" value="1"/>
</dbReference>
<dbReference type="GO" id="GO:0046872">
    <property type="term" value="F:metal ion binding"/>
    <property type="evidence" value="ECO:0007669"/>
    <property type="project" value="UniProtKB-KW"/>
</dbReference>
<organism evidence="11 12">
    <name type="scientific">Caldilinea aerophila (strain DSM 14535 / JCM 11387 / NBRC 104270 / STL-6-O1)</name>
    <dbReference type="NCBI Taxonomy" id="926550"/>
    <lineage>
        <taxon>Bacteria</taxon>
        <taxon>Bacillati</taxon>
        <taxon>Chloroflexota</taxon>
        <taxon>Caldilineae</taxon>
        <taxon>Caldilineales</taxon>
        <taxon>Caldilineaceae</taxon>
        <taxon>Caldilinea</taxon>
    </lineage>
</organism>
<dbReference type="InterPro" id="IPR002934">
    <property type="entry name" value="Polymerase_NTP_transf_dom"/>
</dbReference>
<keyword evidence="2" id="KW-1277">Toxin-antitoxin system</keyword>
<sequence>MIAQKSDKTGYTKPSQTENMLHLSTVPHQAIEAFCRKHHVRRLSLFGSAARGELRPESDVDVLVEFQAEARVGFLELSRMQRELTEIFHRPVDLVPRAGLKPAIREQILEEEVVLYAA</sequence>
<keyword evidence="4" id="KW-0548">Nucleotidyltransferase</keyword>
<dbReference type="HOGENOM" id="CLU_130257_4_1_0"/>
<evidence type="ECO:0000256" key="1">
    <source>
        <dbReference type="ARBA" id="ARBA00001946"/>
    </source>
</evidence>
<dbReference type="AlphaFoldDB" id="I0I476"/>
<comment type="cofactor">
    <cofactor evidence="1">
        <name>Mg(2+)</name>
        <dbReference type="ChEBI" id="CHEBI:18420"/>
    </cofactor>
</comment>
<protein>
    <recommendedName>
        <fullName evidence="10">Polymerase nucleotidyl transferase domain-containing protein</fullName>
    </recommendedName>
</protein>
<keyword evidence="6" id="KW-0547">Nucleotide-binding</keyword>
<dbReference type="InterPro" id="IPR052038">
    <property type="entry name" value="Type-VII_TA_antitoxin"/>
</dbReference>
<keyword evidence="5" id="KW-0479">Metal-binding</keyword>
<proteinExistence type="inferred from homology"/>
<evidence type="ECO:0000256" key="4">
    <source>
        <dbReference type="ARBA" id="ARBA00022695"/>
    </source>
</evidence>
<name>I0I476_CALAS</name>
<keyword evidence="7" id="KW-0067">ATP-binding</keyword>
<dbReference type="InterPro" id="IPR043519">
    <property type="entry name" value="NT_sf"/>
</dbReference>
<evidence type="ECO:0000256" key="2">
    <source>
        <dbReference type="ARBA" id="ARBA00022649"/>
    </source>
</evidence>
<comment type="similarity">
    <text evidence="9">Belongs to the MntA antitoxin family.</text>
</comment>
<evidence type="ECO:0000256" key="5">
    <source>
        <dbReference type="ARBA" id="ARBA00022723"/>
    </source>
</evidence>
<keyword evidence="12" id="KW-1185">Reference proteome</keyword>
<dbReference type="Proteomes" id="UP000007880">
    <property type="component" value="Chromosome"/>
</dbReference>
<dbReference type="KEGG" id="cap:CLDAP_20240"/>
<dbReference type="CDD" id="cd05403">
    <property type="entry name" value="NT_KNTase_like"/>
    <property type="match status" value="1"/>
</dbReference>
<evidence type="ECO:0000313" key="11">
    <source>
        <dbReference type="EMBL" id="BAM00064.1"/>
    </source>
</evidence>
<evidence type="ECO:0000256" key="7">
    <source>
        <dbReference type="ARBA" id="ARBA00022840"/>
    </source>
</evidence>
<keyword evidence="3" id="KW-0808">Transferase</keyword>
<dbReference type="Gene3D" id="3.30.460.10">
    <property type="entry name" value="Beta Polymerase, domain 2"/>
    <property type="match status" value="1"/>
</dbReference>
<dbReference type="GO" id="GO:0016779">
    <property type="term" value="F:nucleotidyltransferase activity"/>
    <property type="evidence" value="ECO:0007669"/>
    <property type="project" value="UniProtKB-KW"/>
</dbReference>
<dbReference type="PANTHER" id="PTHR33571">
    <property type="entry name" value="SSL8005 PROTEIN"/>
    <property type="match status" value="1"/>
</dbReference>
<gene>
    <name evidence="11" type="ordered locus">CLDAP_20240</name>
</gene>
<dbReference type="eggNOG" id="COG1669">
    <property type="taxonomic scope" value="Bacteria"/>
</dbReference>
<feature type="domain" description="Polymerase nucleotidyl transferase" evidence="10">
    <location>
        <begin position="30"/>
        <end position="112"/>
    </location>
</feature>
<dbReference type="PANTHER" id="PTHR33571:SF12">
    <property type="entry name" value="BSL3053 PROTEIN"/>
    <property type="match status" value="1"/>
</dbReference>
<evidence type="ECO:0000256" key="3">
    <source>
        <dbReference type="ARBA" id="ARBA00022679"/>
    </source>
</evidence>
<accession>I0I476</accession>
<dbReference type="GO" id="GO:0005524">
    <property type="term" value="F:ATP binding"/>
    <property type="evidence" value="ECO:0007669"/>
    <property type="project" value="UniProtKB-KW"/>
</dbReference>
<dbReference type="EMBL" id="AP012337">
    <property type="protein sequence ID" value="BAM00064.1"/>
    <property type="molecule type" value="Genomic_DNA"/>
</dbReference>
<evidence type="ECO:0000313" key="12">
    <source>
        <dbReference type="Proteomes" id="UP000007880"/>
    </source>
</evidence>
<evidence type="ECO:0000256" key="8">
    <source>
        <dbReference type="ARBA" id="ARBA00022842"/>
    </source>
</evidence>
<dbReference type="STRING" id="926550.CLDAP_20240"/>
<evidence type="ECO:0000259" key="10">
    <source>
        <dbReference type="Pfam" id="PF01909"/>
    </source>
</evidence>
<evidence type="ECO:0000256" key="9">
    <source>
        <dbReference type="ARBA" id="ARBA00038276"/>
    </source>
</evidence>
<evidence type="ECO:0000256" key="6">
    <source>
        <dbReference type="ARBA" id="ARBA00022741"/>
    </source>
</evidence>
<reference evidence="11 12" key="1">
    <citation type="submission" date="2012-02" db="EMBL/GenBank/DDBJ databases">
        <title>Complete genome sequence of Caldilinea aerophila DSM 14535 (= NBRC 102666).</title>
        <authorList>
            <person name="Oguchi A."/>
            <person name="Hosoyama A."/>
            <person name="Sekine M."/>
            <person name="Fukai R."/>
            <person name="Kato Y."/>
            <person name="Nakamura S."/>
            <person name="Hanada S."/>
            <person name="Yamazaki S."/>
            <person name="Fujita N."/>
        </authorList>
    </citation>
    <scope>NUCLEOTIDE SEQUENCE [LARGE SCALE GENOMIC DNA]</scope>
    <source>
        <strain evidence="12">DSM 14535 / JCM 11387 / NBRC 104270 / STL-6-O1</strain>
    </source>
</reference>
<dbReference type="PATRIC" id="fig|926550.5.peg.2235"/>
<dbReference type="SUPFAM" id="SSF81301">
    <property type="entry name" value="Nucleotidyltransferase"/>
    <property type="match status" value="1"/>
</dbReference>
<keyword evidence="8" id="KW-0460">Magnesium</keyword>